<sequence>MRTWLFYIQHISEKGKKMYIKKLIVLAVLFVIHPSISFATQTDELIEVHSMTTSEINALATPIQEGKLVFNAETKKVNVFLDGVWKELLFAFSTDVHLKIANYTLTVLDNESVITFDSPSDVILTIPAGLSIGFNVSVYQINTGKVTIQGASGVSVLNRLNRFRTAGKDAGIGIVSTSQDVFHLTGDLKR</sequence>
<protein>
    <submittedName>
        <fullName evidence="1">Uncharacterized protein</fullName>
    </submittedName>
</protein>
<dbReference type="AlphaFoldDB" id="A0A6S6S6Y9"/>
<accession>A0A6S6S6Y9</accession>
<proteinExistence type="predicted"/>
<organism evidence="1">
    <name type="scientific">uncultured Sulfurovum sp</name>
    <dbReference type="NCBI Taxonomy" id="269237"/>
    <lineage>
        <taxon>Bacteria</taxon>
        <taxon>Pseudomonadati</taxon>
        <taxon>Campylobacterota</taxon>
        <taxon>Epsilonproteobacteria</taxon>
        <taxon>Campylobacterales</taxon>
        <taxon>Sulfurovaceae</taxon>
        <taxon>Sulfurovum</taxon>
        <taxon>environmental samples</taxon>
    </lineage>
</organism>
<name>A0A6S6S6Y9_9BACT</name>
<reference evidence="1" key="1">
    <citation type="submission" date="2020-01" db="EMBL/GenBank/DDBJ databases">
        <authorList>
            <person name="Meier V. D."/>
            <person name="Meier V D."/>
        </authorList>
    </citation>
    <scope>NUCLEOTIDE SEQUENCE</scope>
    <source>
        <strain evidence="1">HLG_WM_MAG_01</strain>
    </source>
</reference>
<dbReference type="EMBL" id="CACVAS010000018">
    <property type="protein sequence ID" value="CAA6800824.1"/>
    <property type="molecule type" value="Genomic_DNA"/>
</dbReference>
<gene>
    <name evidence="1" type="ORF">HELGO_WM11108</name>
</gene>
<evidence type="ECO:0000313" key="1">
    <source>
        <dbReference type="EMBL" id="CAA6800824.1"/>
    </source>
</evidence>